<dbReference type="PANTHER" id="PTHR46300">
    <property type="entry name" value="P450, PUTATIVE (EUROFUNG)-RELATED-RELATED"/>
    <property type="match status" value="1"/>
</dbReference>
<dbReference type="KEGG" id="pcs:N7525_005423"/>
<keyword evidence="6" id="KW-0503">Monooxygenase</keyword>
<dbReference type="InterPro" id="IPR001128">
    <property type="entry name" value="Cyt_P450"/>
</dbReference>
<accession>B6HS82</accession>
<name>B6HS82_PENRW</name>
<dbReference type="EMBL" id="AM920437">
    <property type="protein sequence ID" value="CAP98103.1"/>
    <property type="molecule type" value="Genomic_DNA"/>
</dbReference>
<keyword evidence="7" id="KW-0349">Heme</keyword>
<dbReference type="Proteomes" id="UP000000724">
    <property type="component" value="Contig Pc00c22"/>
</dbReference>
<dbReference type="HOGENOM" id="CLU_001570_2_1_1"/>
<proteinExistence type="inferred from homology"/>
<evidence type="ECO:0000256" key="5">
    <source>
        <dbReference type="ARBA" id="ARBA00023004"/>
    </source>
</evidence>
<dbReference type="SUPFAM" id="SSF48264">
    <property type="entry name" value="Cytochrome P450"/>
    <property type="match status" value="1"/>
</dbReference>
<dbReference type="InterPro" id="IPR002401">
    <property type="entry name" value="Cyt_P450_E_grp-I"/>
</dbReference>
<keyword evidence="4" id="KW-0560">Oxidoreductase</keyword>
<evidence type="ECO:0000256" key="4">
    <source>
        <dbReference type="ARBA" id="ARBA00023002"/>
    </source>
</evidence>
<dbReference type="BioCyc" id="PCHR:PC22G08150-MONOMER"/>
<protein>
    <submittedName>
        <fullName evidence="8">Pc22g08150 protein</fullName>
    </submittedName>
</protein>
<dbReference type="PANTHER" id="PTHR46300:SF2">
    <property type="entry name" value="CYTOCHROME P450 MONOOXYGENASE ALNH-RELATED"/>
    <property type="match status" value="1"/>
</dbReference>
<dbReference type="GO" id="GO:0020037">
    <property type="term" value="F:heme binding"/>
    <property type="evidence" value="ECO:0007669"/>
    <property type="project" value="InterPro"/>
</dbReference>
<dbReference type="InterPro" id="IPR036396">
    <property type="entry name" value="Cyt_P450_sf"/>
</dbReference>
<dbReference type="PRINTS" id="PR00463">
    <property type="entry name" value="EP450I"/>
</dbReference>
<comment type="cofactor">
    <cofactor evidence="1 7">
        <name>heme</name>
        <dbReference type="ChEBI" id="CHEBI:30413"/>
    </cofactor>
</comment>
<keyword evidence="5 7" id="KW-0408">Iron</keyword>
<evidence type="ECO:0000313" key="8">
    <source>
        <dbReference type="EMBL" id="CAP98103.1"/>
    </source>
</evidence>
<dbReference type="GO" id="GO:0043386">
    <property type="term" value="P:mycotoxin biosynthetic process"/>
    <property type="evidence" value="ECO:0007669"/>
    <property type="project" value="UniProtKB-ARBA"/>
</dbReference>
<dbReference type="AlphaFoldDB" id="B6HS82"/>
<sequence length="551" mass="62860">MLSNSHRFSRWAKEYGGFFTLKRYNNTTIVINDQKLVKTLLDKKSNIYSHRPVSLVSHLITQSDHLLVMQYGDRWRMLRKTIHQYFMEPRCERDHWKVQEAEAKQMLHDYLTMPEDHMLHPKRYSNSITNSLVFGIRTKTVHDEYMKKLFYLMDKWSLVQELGATPPIDSFALLRYVPQWLLGNWRNRAIEVGDLMQFLYKTVLDQVKERRQRGIQRDSFMDRVLDALKQTPLSENELRFLGGVLMEGGSDTSSSLILTIIQAMTKYPEVQAKAHAEIDSIIGHDRSPAWSDWSKLPYINMIIKESHRWRPVSPLGVPHAVAEDDHINGKLIPQGSSIVLNVWGMHHDSERWQEPEHFQPERFADFPALASAYAASERRDHLGYGAGRRICPGIHLAERNLIIGVAKLLWAFEFVEPPGSDSDISAHSGASKGFLHCPKDYGCAIRLREPEKRETIMREFAEAQENVIITPSPLDCMFVCGRSGEGIYAAMYVSSASSPSSVPITGVINAQYFGVDTFNLTVAPIGVASFCLTSVLLPVLQSIFDSNRTGY</sequence>
<dbReference type="OrthoDB" id="1103324at2759"/>
<dbReference type="InterPro" id="IPR050364">
    <property type="entry name" value="Cytochrome_P450_fung"/>
</dbReference>
<keyword evidence="3 7" id="KW-0479">Metal-binding</keyword>
<evidence type="ECO:0000256" key="6">
    <source>
        <dbReference type="ARBA" id="ARBA00023033"/>
    </source>
</evidence>
<evidence type="ECO:0000256" key="2">
    <source>
        <dbReference type="ARBA" id="ARBA00010617"/>
    </source>
</evidence>
<dbReference type="CDD" id="cd11065">
    <property type="entry name" value="CYP64-like"/>
    <property type="match status" value="1"/>
</dbReference>
<evidence type="ECO:0000313" key="9">
    <source>
        <dbReference type="Proteomes" id="UP000000724"/>
    </source>
</evidence>
<dbReference type="Gene3D" id="1.10.630.10">
    <property type="entry name" value="Cytochrome P450"/>
    <property type="match status" value="1"/>
</dbReference>
<evidence type="ECO:0000256" key="7">
    <source>
        <dbReference type="PIRSR" id="PIRSR602401-1"/>
    </source>
</evidence>
<evidence type="ECO:0000256" key="3">
    <source>
        <dbReference type="ARBA" id="ARBA00022723"/>
    </source>
</evidence>
<evidence type="ECO:0000256" key="1">
    <source>
        <dbReference type="ARBA" id="ARBA00001971"/>
    </source>
</evidence>
<dbReference type="GeneID" id="8309186"/>
<dbReference type="GO" id="GO:0004497">
    <property type="term" value="F:monooxygenase activity"/>
    <property type="evidence" value="ECO:0007669"/>
    <property type="project" value="UniProtKB-KW"/>
</dbReference>
<keyword evidence="9" id="KW-1185">Reference proteome</keyword>
<organism evidence="8 9">
    <name type="scientific">Penicillium rubens (strain ATCC 28089 / DSM 1075 / NRRL 1951 / Wisconsin 54-1255)</name>
    <name type="common">Penicillium chrysogenum</name>
    <dbReference type="NCBI Taxonomy" id="500485"/>
    <lineage>
        <taxon>Eukaryota</taxon>
        <taxon>Fungi</taxon>
        <taxon>Dikarya</taxon>
        <taxon>Ascomycota</taxon>
        <taxon>Pezizomycotina</taxon>
        <taxon>Eurotiomycetes</taxon>
        <taxon>Eurotiomycetidae</taxon>
        <taxon>Eurotiales</taxon>
        <taxon>Aspergillaceae</taxon>
        <taxon>Penicillium</taxon>
        <taxon>Penicillium chrysogenum species complex</taxon>
    </lineage>
</organism>
<dbReference type="Pfam" id="PF00067">
    <property type="entry name" value="p450"/>
    <property type="match status" value="1"/>
</dbReference>
<dbReference type="GO" id="GO:0016705">
    <property type="term" value="F:oxidoreductase activity, acting on paired donors, with incorporation or reduction of molecular oxygen"/>
    <property type="evidence" value="ECO:0007669"/>
    <property type="project" value="InterPro"/>
</dbReference>
<dbReference type="GO" id="GO:0005506">
    <property type="term" value="F:iron ion binding"/>
    <property type="evidence" value="ECO:0007669"/>
    <property type="project" value="InterPro"/>
</dbReference>
<dbReference type="OMA" id="ESHRWRP"/>
<reference evidence="8 9" key="1">
    <citation type="journal article" date="2008" name="Nat. Biotechnol.">
        <title>Genome sequencing and analysis of the filamentous fungus Penicillium chrysogenum.</title>
        <authorList>
            <person name="van den Berg M.A."/>
            <person name="Albang R."/>
            <person name="Albermann K."/>
            <person name="Badger J.H."/>
            <person name="Daran J.-M."/>
            <person name="Driessen A.J.M."/>
            <person name="Garcia-Estrada C."/>
            <person name="Fedorova N.D."/>
            <person name="Harris D.M."/>
            <person name="Heijne W.H.M."/>
            <person name="Joardar V.S."/>
            <person name="Kiel J.A.K.W."/>
            <person name="Kovalchuk A."/>
            <person name="Martin J.F."/>
            <person name="Nierman W.C."/>
            <person name="Nijland J.G."/>
            <person name="Pronk J.T."/>
            <person name="Roubos J.A."/>
            <person name="van der Klei I.J."/>
            <person name="van Peij N.N.M.E."/>
            <person name="Veenhuis M."/>
            <person name="von Doehren H."/>
            <person name="Wagner C."/>
            <person name="Wortman J.R."/>
            <person name="Bovenberg R.A.L."/>
        </authorList>
    </citation>
    <scope>NUCLEOTIDE SEQUENCE [LARGE SCALE GENOMIC DNA]</scope>
    <source>
        <strain evidence="9">ATCC 28089 / DSM 1075 / NRRL 1951 / Wisconsin 54-1255</strain>
    </source>
</reference>
<comment type="similarity">
    <text evidence="2">Belongs to the cytochrome P450 family.</text>
</comment>
<dbReference type="eggNOG" id="KOG0156">
    <property type="taxonomic scope" value="Eukaryota"/>
</dbReference>
<dbReference type="VEuPathDB" id="FungiDB:PCH_Pc22g08150"/>
<gene>
    <name evidence="8" type="ORF">Pc22g08150</name>
    <name evidence="8" type="ORF">PCH_Pc22g08150</name>
</gene>
<feature type="binding site" description="axial binding residue" evidence="7">
    <location>
        <position position="391"/>
    </location>
    <ligand>
        <name>heme</name>
        <dbReference type="ChEBI" id="CHEBI:30413"/>
    </ligand>
    <ligandPart>
        <name>Fe</name>
        <dbReference type="ChEBI" id="CHEBI:18248"/>
    </ligandPart>
</feature>
<dbReference type="STRING" id="500485.B6HS82"/>